<dbReference type="EMBL" id="JH597770">
    <property type="protein sequence ID" value="EHP68346.1"/>
    <property type="molecule type" value="Genomic_DNA"/>
</dbReference>
<dbReference type="AlphaFoldDB" id="H2C870"/>
<keyword evidence="1" id="KW-1133">Transmembrane helix</keyword>
<dbReference type="STRING" id="671065.MetMK1DRAFT_00027760"/>
<evidence type="ECO:0000313" key="3">
    <source>
        <dbReference type="Proteomes" id="UP000003980"/>
    </source>
</evidence>
<proteinExistence type="predicted"/>
<accession>H2C870</accession>
<protein>
    <submittedName>
        <fullName evidence="2">Uncharacterized protein</fullName>
    </submittedName>
</protein>
<keyword evidence="1" id="KW-0812">Transmembrane</keyword>
<evidence type="ECO:0000256" key="1">
    <source>
        <dbReference type="SAM" id="Phobius"/>
    </source>
</evidence>
<reference evidence="2 3" key="1">
    <citation type="submission" date="2012-01" db="EMBL/GenBank/DDBJ databases">
        <title>Improved High-Quality Draft sequence of Metallosphaera yellowstonensis MK1.</title>
        <authorList>
            <consortium name="US DOE Joint Genome Institute"/>
            <person name="Lucas S."/>
            <person name="Han J."/>
            <person name="Cheng J.-F."/>
            <person name="Goodwin L."/>
            <person name="Pitluck S."/>
            <person name="Peters L."/>
            <person name="Teshima H."/>
            <person name="Detter J.C."/>
            <person name="Han C."/>
            <person name="Tapia R."/>
            <person name="Land M."/>
            <person name="Hauser L."/>
            <person name="Kyrpides N."/>
            <person name="Kozubal M."/>
            <person name="Macur R.E."/>
            <person name="Jay Z."/>
            <person name="Inskeep W."/>
            <person name="Woyke T."/>
        </authorList>
    </citation>
    <scope>NUCLEOTIDE SEQUENCE [LARGE SCALE GENOMIC DNA]</scope>
    <source>
        <strain evidence="2 3">MK1</strain>
    </source>
</reference>
<sequence length="78" mass="9171">MSSFRKSSFALRLIFPLSSSSIFIHSSLVFVLLHSSIIYSNKTNNSAFWHVMKKQTRQKRRHGRAIIRKTEKFNICVR</sequence>
<dbReference type="Proteomes" id="UP000003980">
    <property type="component" value="Unassembled WGS sequence"/>
</dbReference>
<gene>
    <name evidence="2" type="ORF">MetMK1DRAFT_00027760</name>
</gene>
<name>H2C870_9CREN</name>
<keyword evidence="1" id="KW-0472">Membrane</keyword>
<organism evidence="2 3">
    <name type="scientific">Metallosphaera yellowstonensis MK1</name>
    <dbReference type="NCBI Taxonomy" id="671065"/>
    <lineage>
        <taxon>Archaea</taxon>
        <taxon>Thermoproteota</taxon>
        <taxon>Thermoprotei</taxon>
        <taxon>Sulfolobales</taxon>
        <taxon>Sulfolobaceae</taxon>
        <taxon>Metallosphaera</taxon>
    </lineage>
</organism>
<evidence type="ECO:0000313" key="2">
    <source>
        <dbReference type="EMBL" id="EHP68346.1"/>
    </source>
</evidence>
<feature type="transmembrane region" description="Helical" evidence="1">
    <location>
        <begin position="13"/>
        <end position="33"/>
    </location>
</feature>
<dbReference type="HOGENOM" id="CLU_2613721_0_0_2"/>
<keyword evidence="3" id="KW-1185">Reference proteome</keyword>